<dbReference type="AlphaFoldDB" id="A1K4N6"/>
<dbReference type="EMBL" id="AM406670">
    <property type="protein sequence ID" value="CAL93791.1"/>
    <property type="molecule type" value="Genomic_DNA"/>
</dbReference>
<accession>A1K4N6</accession>
<dbReference type="KEGG" id="azo:azo1174"/>
<sequence>MHCCGASSPRRKCPHPPKTLGFRAIHRLVRNLLYLPRPLAKTLAGKPPPTTVGSGRCDSYRCSPAIRTYIEPRSAEAFMHVRG</sequence>
<proteinExistence type="predicted"/>
<evidence type="ECO:0000313" key="1">
    <source>
        <dbReference type="EMBL" id="CAL93791.1"/>
    </source>
</evidence>
<organism evidence="1 2">
    <name type="scientific">Azoarcus sp. (strain BH72)</name>
    <dbReference type="NCBI Taxonomy" id="418699"/>
    <lineage>
        <taxon>Bacteria</taxon>
        <taxon>Pseudomonadati</taxon>
        <taxon>Pseudomonadota</taxon>
        <taxon>Betaproteobacteria</taxon>
        <taxon>Rhodocyclales</taxon>
        <taxon>Zoogloeaceae</taxon>
        <taxon>Azoarcus</taxon>
    </lineage>
</organism>
<dbReference type="STRING" id="62928.azo1174"/>
<dbReference type="HOGENOM" id="CLU_2535392_0_0_4"/>
<gene>
    <name evidence="1" type="ordered locus">azo1174</name>
</gene>
<name>A1K4N6_AZOSB</name>
<reference evidence="1 2" key="1">
    <citation type="journal article" date="2006" name="Nat. Biotechnol.">
        <title>Complete genome of the mutualistic, N2-fixing grass endophyte Azoarcus sp. strain BH72.</title>
        <authorList>
            <person name="Krause A."/>
            <person name="Ramakumar A."/>
            <person name="Bartels D."/>
            <person name="Battistoni F."/>
            <person name="Bekel T."/>
            <person name="Boch J."/>
            <person name="Boehm M."/>
            <person name="Friedrich F."/>
            <person name="Hurek T."/>
            <person name="Krause L."/>
            <person name="Linke B."/>
            <person name="McHardy A.C."/>
            <person name="Sarkar A."/>
            <person name="Schneiker S."/>
            <person name="Syed A.A."/>
            <person name="Thauer R."/>
            <person name="Vorhoelter F.-J."/>
            <person name="Weidner S."/>
            <person name="Puehler A."/>
            <person name="Reinhold-Hurek B."/>
            <person name="Kaiser O."/>
            <person name="Goesmann A."/>
        </authorList>
    </citation>
    <scope>NUCLEOTIDE SEQUENCE [LARGE SCALE GENOMIC DNA]</scope>
    <source>
        <strain evidence="1 2">BH72</strain>
    </source>
</reference>
<evidence type="ECO:0000313" key="2">
    <source>
        <dbReference type="Proteomes" id="UP000002588"/>
    </source>
</evidence>
<dbReference type="Proteomes" id="UP000002588">
    <property type="component" value="Chromosome"/>
</dbReference>
<keyword evidence="2" id="KW-1185">Reference proteome</keyword>
<protein>
    <submittedName>
        <fullName evidence="1">Uncharacterized protein</fullName>
    </submittedName>
</protein>